<evidence type="ECO:0000313" key="3">
    <source>
        <dbReference type="EMBL" id="CAG7631921.1"/>
    </source>
</evidence>
<protein>
    <recommendedName>
        <fullName evidence="2">CRAL-TRIO domain-containing protein</fullName>
    </recommendedName>
</protein>
<dbReference type="OrthoDB" id="1434354at2759"/>
<dbReference type="CDD" id="cd00170">
    <property type="entry name" value="SEC14"/>
    <property type="match status" value="1"/>
</dbReference>
<sequence>MKLILTALIILLSGAVGSHSQTEQSNSVSENQNDRLLEYVLNEVQETFGKMDWTLLGEENVTLPNGENIEEYEAPYGIPQRFPYYLAGVDEEKRPLWISEWGKWNLKEAVEENQLREFGFYFLQLSHRVIKSIYGRSTSDLPITRVSCILDFGDLNVEQVVHVPTVTYVLTAARLYREIIEKRLGEATVINANYPAVTLINLLRPVLGGLLNRVTVHGTNKSRWLPKLLRKIPPSSIPEWYGGTKEFKPIEVYG</sequence>
<proteinExistence type="predicted"/>
<feature type="signal peptide" evidence="1">
    <location>
        <begin position="1"/>
        <end position="20"/>
    </location>
</feature>
<organism evidence="3 4">
    <name type="scientific">Allacma fusca</name>
    <dbReference type="NCBI Taxonomy" id="39272"/>
    <lineage>
        <taxon>Eukaryota</taxon>
        <taxon>Metazoa</taxon>
        <taxon>Ecdysozoa</taxon>
        <taxon>Arthropoda</taxon>
        <taxon>Hexapoda</taxon>
        <taxon>Collembola</taxon>
        <taxon>Symphypleona</taxon>
        <taxon>Sminthuridae</taxon>
        <taxon>Allacma</taxon>
    </lineage>
</organism>
<dbReference type="PANTHER" id="PTHR23324:SF83">
    <property type="entry name" value="SEC14-LIKE PROTEIN 2"/>
    <property type="match status" value="1"/>
</dbReference>
<name>A0A8J2J1G1_9HEXA</name>
<dbReference type="EMBL" id="CAJVCH010000365">
    <property type="protein sequence ID" value="CAG7631921.1"/>
    <property type="molecule type" value="Genomic_DNA"/>
</dbReference>
<dbReference type="Proteomes" id="UP000708208">
    <property type="component" value="Unassembled WGS sequence"/>
</dbReference>
<dbReference type="PROSITE" id="PS50191">
    <property type="entry name" value="CRAL_TRIO"/>
    <property type="match status" value="1"/>
</dbReference>
<evidence type="ECO:0000256" key="1">
    <source>
        <dbReference type="SAM" id="SignalP"/>
    </source>
</evidence>
<reference evidence="3" key="1">
    <citation type="submission" date="2021-06" db="EMBL/GenBank/DDBJ databases">
        <authorList>
            <person name="Hodson N. C."/>
            <person name="Mongue J. A."/>
            <person name="Jaron S. K."/>
        </authorList>
    </citation>
    <scope>NUCLEOTIDE SEQUENCE</scope>
</reference>
<dbReference type="PANTHER" id="PTHR23324">
    <property type="entry name" value="SEC14 RELATED PROTEIN"/>
    <property type="match status" value="1"/>
</dbReference>
<gene>
    <name evidence="3" type="ORF">AFUS01_LOCUS132</name>
</gene>
<dbReference type="InterPro" id="IPR051064">
    <property type="entry name" value="SEC14/CRAL-TRIO_domain"/>
</dbReference>
<evidence type="ECO:0000313" key="4">
    <source>
        <dbReference type="Proteomes" id="UP000708208"/>
    </source>
</evidence>
<dbReference type="Pfam" id="PF00650">
    <property type="entry name" value="CRAL_TRIO"/>
    <property type="match status" value="1"/>
</dbReference>
<keyword evidence="1" id="KW-0732">Signal</keyword>
<dbReference type="AlphaFoldDB" id="A0A8J2J1G1"/>
<dbReference type="InterPro" id="IPR001251">
    <property type="entry name" value="CRAL-TRIO_dom"/>
</dbReference>
<feature type="chain" id="PRO_5035301254" description="CRAL-TRIO domain-containing protein" evidence="1">
    <location>
        <begin position="21"/>
        <end position="254"/>
    </location>
</feature>
<accession>A0A8J2J1G1</accession>
<comment type="caution">
    <text evidence="3">The sequence shown here is derived from an EMBL/GenBank/DDBJ whole genome shotgun (WGS) entry which is preliminary data.</text>
</comment>
<feature type="domain" description="CRAL-TRIO" evidence="2">
    <location>
        <begin position="74"/>
        <end position="249"/>
    </location>
</feature>
<dbReference type="GO" id="GO:0005737">
    <property type="term" value="C:cytoplasm"/>
    <property type="evidence" value="ECO:0007669"/>
    <property type="project" value="TreeGrafter"/>
</dbReference>
<keyword evidence="4" id="KW-1185">Reference proteome</keyword>
<evidence type="ECO:0000259" key="2">
    <source>
        <dbReference type="PROSITE" id="PS50191"/>
    </source>
</evidence>